<name>S8EL68_FOMSC</name>
<feature type="compositionally biased region" description="Basic and acidic residues" evidence="1">
    <location>
        <begin position="429"/>
        <end position="441"/>
    </location>
</feature>
<evidence type="ECO:0000313" key="2">
    <source>
        <dbReference type="EMBL" id="EPT05862.1"/>
    </source>
</evidence>
<sequence length="476" mass="52971">MAPLLSFPSVGLSSPVPLDVPPPSQEPAFAQAAVPDVFVIPPEEEQDENPPFCYFNAADAAHDVQSTTPDIDALETALHLYQQLDNRAPTFRRSLKNDSQETIILPRRGSLAFVRENTVEEQWERPRRRVVDEDVVEVFKVRRNEGRSEASDAQSQGMKKSRTLRLRASEAFKSIKNVGKAPRRPSASKSSISWGSQENVRPARRPEQATQRDDLPQAGPQKLNRRKSLTLSQVFTFSQNHRPTPPTETDSEIPTCSSLDVANTRRSEGDILRDTVPRPSTPTIPRRKSLMFTQLFTFSPGHRPTLAESDPDVFGLPAEGGPLPRQYNMQTMPAITSPSKLHSQRIRPSPSIEDYGLVRAESPTTPVPPTRLSKRRSFRNRISVLDLQKIFSQAPSAPAPPRSSTDLAASTATFSSSFSLVSAGSLSEDDLRRRSADRAPAEDPFGSGDELDMEMRLDSLHFDSLHFDPEEFDLQL</sequence>
<dbReference type="eggNOG" id="ENOG502SVFC">
    <property type="taxonomic scope" value="Eukaryota"/>
</dbReference>
<keyword evidence="3" id="KW-1185">Reference proteome</keyword>
<dbReference type="Proteomes" id="UP000015241">
    <property type="component" value="Unassembled WGS sequence"/>
</dbReference>
<protein>
    <submittedName>
        <fullName evidence="2">Uncharacterized protein</fullName>
    </submittedName>
</protein>
<proteinExistence type="predicted"/>
<dbReference type="HOGENOM" id="CLU_045422_0_0_1"/>
<feature type="compositionally biased region" description="Low complexity" evidence="1">
    <location>
        <begin position="1"/>
        <end position="17"/>
    </location>
</feature>
<feature type="compositionally biased region" description="Polar residues" evidence="1">
    <location>
        <begin position="252"/>
        <end position="261"/>
    </location>
</feature>
<evidence type="ECO:0000313" key="3">
    <source>
        <dbReference type="Proteomes" id="UP000015241"/>
    </source>
</evidence>
<dbReference type="InParanoid" id="S8EL68"/>
<feature type="compositionally biased region" description="Basic and acidic residues" evidence="1">
    <location>
        <begin position="263"/>
        <end position="276"/>
    </location>
</feature>
<accession>S8EL68</accession>
<dbReference type="OrthoDB" id="3066311at2759"/>
<feature type="region of interest" description="Disordered" evidence="1">
    <location>
        <begin position="427"/>
        <end position="452"/>
    </location>
</feature>
<feature type="compositionally biased region" description="Polar residues" evidence="1">
    <location>
        <begin position="229"/>
        <end position="242"/>
    </location>
</feature>
<gene>
    <name evidence="2" type="ORF">FOMPIDRAFT_84037</name>
</gene>
<feature type="region of interest" description="Disordered" evidence="1">
    <location>
        <begin position="144"/>
        <end position="285"/>
    </location>
</feature>
<feature type="compositionally biased region" description="Basic and acidic residues" evidence="1">
    <location>
        <begin position="204"/>
        <end position="215"/>
    </location>
</feature>
<dbReference type="EMBL" id="KE504122">
    <property type="protein sequence ID" value="EPT05862.1"/>
    <property type="molecule type" value="Genomic_DNA"/>
</dbReference>
<reference evidence="2 3" key="1">
    <citation type="journal article" date="2012" name="Science">
        <title>The Paleozoic origin of enzymatic lignin decomposition reconstructed from 31 fungal genomes.</title>
        <authorList>
            <person name="Floudas D."/>
            <person name="Binder M."/>
            <person name="Riley R."/>
            <person name="Barry K."/>
            <person name="Blanchette R.A."/>
            <person name="Henrissat B."/>
            <person name="Martinez A.T."/>
            <person name="Otillar R."/>
            <person name="Spatafora J.W."/>
            <person name="Yadav J.S."/>
            <person name="Aerts A."/>
            <person name="Benoit I."/>
            <person name="Boyd A."/>
            <person name="Carlson A."/>
            <person name="Copeland A."/>
            <person name="Coutinho P.M."/>
            <person name="de Vries R.P."/>
            <person name="Ferreira P."/>
            <person name="Findley K."/>
            <person name="Foster B."/>
            <person name="Gaskell J."/>
            <person name="Glotzer D."/>
            <person name="Gorecki P."/>
            <person name="Heitman J."/>
            <person name="Hesse C."/>
            <person name="Hori C."/>
            <person name="Igarashi K."/>
            <person name="Jurgens J.A."/>
            <person name="Kallen N."/>
            <person name="Kersten P."/>
            <person name="Kohler A."/>
            <person name="Kuees U."/>
            <person name="Kumar T.K.A."/>
            <person name="Kuo A."/>
            <person name="LaButti K."/>
            <person name="Larrondo L.F."/>
            <person name="Lindquist E."/>
            <person name="Ling A."/>
            <person name="Lombard V."/>
            <person name="Lucas S."/>
            <person name="Lundell T."/>
            <person name="Martin R."/>
            <person name="McLaughlin D.J."/>
            <person name="Morgenstern I."/>
            <person name="Morin E."/>
            <person name="Murat C."/>
            <person name="Nagy L.G."/>
            <person name="Nolan M."/>
            <person name="Ohm R.A."/>
            <person name="Patyshakuliyeva A."/>
            <person name="Rokas A."/>
            <person name="Ruiz-Duenas F.J."/>
            <person name="Sabat G."/>
            <person name="Salamov A."/>
            <person name="Samejima M."/>
            <person name="Schmutz J."/>
            <person name="Slot J.C."/>
            <person name="St John F."/>
            <person name="Stenlid J."/>
            <person name="Sun H."/>
            <person name="Sun S."/>
            <person name="Syed K."/>
            <person name="Tsang A."/>
            <person name="Wiebenga A."/>
            <person name="Young D."/>
            <person name="Pisabarro A."/>
            <person name="Eastwood D.C."/>
            <person name="Martin F."/>
            <person name="Cullen D."/>
            <person name="Grigoriev I.V."/>
            <person name="Hibbett D.S."/>
        </authorList>
    </citation>
    <scope>NUCLEOTIDE SEQUENCE</scope>
    <source>
        <strain evidence="3">FP-58527</strain>
    </source>
</reference>
<feature type="region of interest" description="Disordered" evidence="1">
    <location>
        <begin position="1"/>
        <end position="24"/>
    </location>
</feature>
<evidence type="ECO:0000256" key="1">
    <source>
        <dbReference type="SAM" id="MobiDB-lite"/>
    </source>
</evidence>
<dbReference type="AlphaFoldDB" id="S8EL68"/>
<organism evidence="2 3">
    <name type="scientific">Fomitopsis schrenkii</name>
    <name type="common">Brown rot fungus</name>
    <dbReference type="NCBI Taxonomy" id="2126942"/>
    <lineage>
        <taxon>Eukaryota</taxon>
        <taxon>Fungi</taxon>
        <taxon>Dikarya</taxon>
        <taxon>Basidiomycota</taxon>
        <taxon>Agaricomycotina</taxon>
        <taxon>Agaricomycetes</taxon>
        <taxon>Polyporales</taxon>
        <taxon>Fomitopsis</taxon>
    </lineage>
</organism>
<feature type="compositionally biased region" description="Polar residues" evidence="1">
    <location>
        <begin position="187"/>
        <end position="199"/>
    </location>
</feature>